<protein>
    <submittedName>
        <fullName evidence="1">Uncharacterized protein</fullName>
    </submittedName>
</protein>
<proteinExistence type="predicted"/>
<dbReference type="Pfam" id="PF12869">
    <property type="entry name" value="tRNA_anti-like"/>
    <property type="match status" value="1"/>
</dbReference>
<accession>A0A3A8NSG4</accession>
<dbReference type="InterPro" id="IPR012340">
    <property type="entry name" value="NA-bd_OB-fold"/>
</dbReference>
<comment type="caution">
    <text evidence="1">The sequence shown here is derived from an EMBL/GenBank/DDBJ whole genome shotgun (WGS) entry which is preliminary data.</text>
</comment>
<dbReference type="AlphaFoldDB" id="A0A3A8NSG4"/>
<dbReference type="Proteomes" id="UP000273405">
    <property type="component" value="Unassembled WGS sequence"/>
</dbReference>
<reference evidence="2" key="1">
    <citation type="submission" date="2018-09" db="EMBL/GenBank/DDBJ databases">
        <authorList>
            <person name="Livingstone P.G."/>
            <person name="Whitworth D.E."/>
        </authorList>
    </citation>
    <scope>NUCLEOTIDE SEQUENCE [LARGE SCALE GENOMIC DNA]</scope>
    <source>
        <strain evidence="2">CA040B</strain>
    </source>
</reference>
<organism evidence="1 2">
    <name type="scientific">Corallococcus sicarius</name>
    <dbReference type="NCBI Taxonomy" id="2316726"/>
    <lineage>
        <taxon>Bacteria</taxon>
        <taxon>Pseudomonadati</taxon>
        <taxon>Myxococcota</taxon>
        <taxon>Myxococcia</taxon>
        <taxon>Myxococcales</taxon>
        <taxon>Cystobacterineae</taxon>
        <taxon>Myxococcaceae</taxon>
        <taxon>Corallococcus</taxon>
    </lineage>
</organism>
<sequence>MPSADADGVRQPPAVAGGLGTLLREYGANEVRADASYRGQVIQTTGYVESLGRDMLDSIYVVLTSTRGSDPTSLQYNFGEAELQQVANVSRGKHITVRGRVAGLSLGSVIVSNCEIVGQ</sequence>
<evidence type="ECO:0000313" key="2">
    <source>
        <dbReference type="Proteomes" id="UP000273405"/>
    </source>
</evidence>
<keyword evidence="2" id="KW-1185">Reference proteome</keyword>
<dbReference type="Gene3D" id="2.40.50.140">
    <property type="entry name" value="Nucleic acid-binding proteins"/>
    <property type="match status" value="1"/>
</dbReference>
<dbReference type="EMBL" id="RAWG01000088">
    <property type="protein sequence ID" value="RKH42374.1"/>
    <property type="molecule type" value="Genomic_DNA"/>
</dbReference>
<gene>
    <name evidence="1" type="ORF">D7X12_15805</name>
</gene>
<dbReference type="InterPro" id="IPR024422">
    <property type="entry name" value="Protein_unknown_function_OB"/>
</dbReference>
<evidence type="ECO:0000313" key="1">
    <source>
        <dbReference type="EMBL" id="RKH42374.1"/>
    </source>
</evidence>
<name>A0A3A8NSG4_9BACT</name>